<dbReference type="EMBL" id="CYRY02026940">
    <property type="protein sequence ID" value="VCW98931.1"/>
    <property type="molecule type" value="Genomic_DNA"/>
</dbReference>
<reference evidence="2 3" key="1">
    <citation type="submission" date="2018-10" db="EMBL/GenBank/DDBJ databases">
        <authorList>
            <person name="Ekblom R."/>
            <person name="Jareborg N."/>
        </authorList>
    </citation>
    <scope>NUCLEOTIDE SEQUENCE [LARGE SCALE GENOMIC DNA]</scope>
    <source>
        <tissue evidence="2">Muscle</tissue>
    </source>
</reference>
<dbReference type="Gene3D" id="6.10.250.1270">
    <property type="match status" value="1"/>
</dbReference>
<keyword evidence="3" id="KW-1185">Reference proteome</keyword>
<organism evidence="2 3">
    <name type="scientific">Gulo gulo</name>
    <name type="common">Wolverine</name>
    <name type="synonym">Gluton</name>
    <dbReference type="NCBI Taxonomy" id="48420"/>
    <lineage>
        <taxon>Eukaryota</taxon>
        <taxon>Metazoa</taxon>
        <taxon>Chordata</taxon>
        <taxon>Craniata</taxon>
        <taxon>Vertebrata</taxon>
        <taxon>Euteleostomi</taxon>
        <taxon>Mammalia</taxon>
        <taxon>Eutheria</taxon>
        <taxon>Laurasiatheria</taxon>
        <taxon>Carnivora</taxon>
        <taxon>Caniformia</taxon>
        <taxon>Musteloidea</taxon>
        <taxon>Mustelidae</taxon>
        <taxon>Guloninae</taxon>
        <taxon>Gulo</taxon>
    </lineage>
</organism>
<feature type="region of interest" description="Disordered" evidence="1">
    <location>
        <begin position="52"/>
        <end position="89"/>
    </location>
</feature>
<feature type="compositionally biased region" description="Polar residues" evidence="1">
    <location>
        <begin position="79"/>
        <end position="89"/>
    </location>
</feature>
<dbReference type="GO" id="GO:0003735">
    <property type="term" value="F:structural constituent of ribosome"/>
    <property type="evidence" value="ECO:0007669"/>
    <property type="project" value="InterPro"/>
</dbReference>
<gene>
    <name evidence="2" type="ORF">BN2614_LOCUS10</name>
</gene>
<dbReference type="PANTHER" id="PTHR10792">
    <property type="entry name" value="60S RIBOSOMAL PROTEIN L24"/>
    <property type="match status" value="1"/>
</dbReference>
<evidence type="ECO:0000256" key="1">
    <source>
        <dbReference type="SAM" id="MobiDB-lite"/>
    </source>
</evidence>
<feature type="non-terminal residue" evidence="2">
    <location>
        <position position="1"/>
    </location>
</feature>
<dbReference type="Proteomes" id="UP000269945">
    <property type="component" value="Unassembled WGS sequence"/>
</dbReference>
<evidence type="ECO:0000313" key="2">
    <source>
        <dbReference type="EMBL" id="VCW98931.1"/>
    </source>
</evidence>
<accession>A0A9X9Q315</accession>
<dbReference type="PANTHER" id="PTHR10792:SF44">
    <property type="entry name" value="LARGE RIBOSOMAL SUBUNIT PROTEIN EL24"/>
    <property type="match status" value="1"/>
</dbReference>
<proteinExistence type="predicted"/>
<dbReference type="GO" id="GO:0022625">
    <property type="term" value="C:cytosolic large ribosomal subunit"/>
    <property type="evidence" value="ECO:0007669"/>
    <property type="project" value="TreeGrafter"/>
</dbReference>
<protein>
    <submittedName>
        <fullName evidence="2">Uncharacterized protein</fullName>
    </submittedName>
</protein>
<name>A0A9X9Q315_GULGU</name>
<dbReference type="GO" id="GO:0002181">
    <property type="term" value="P:cytoplasmic translation"/>
    <property type="evidence" value="ECO:0007669"/>
    <property type="project" value="TreeGrafter"/>
</dbReference>
<dbReference type="InterPro" id="IPR056366">
    <property type="entry name" value="Ribosomal_eL24"/>
</dbReference>
<evidence type="ECO:0000313" key="3">
    <source>
        <dbReference type="Proteomes" id="UP000269945"/>
    </source>
</evidence>
<comment type="caution">
    <text evidence="2">The sequence shown here is derived from an EMBL/GenBank/DDBJ whole genome shotgun (WGS) entry which is preliminary data.</text>
</comment>
<sequence length="89" mass="10624">DPWQINGTVLYRRKHNKGRLEEIQKKRTRLAVRFQRAIPGAFLADIEAKRNQKPEVRKAQGAKRPSGLPRKQKRLSKFLKQQQWLPRRQ</sequence>
<dbReference type="GO" id="GO:0003729">
    <property type="term" value="F:mRNA binding"/>
    <property type="evidence" value="ECO:0007669"/>
    <property type="project" value="TreeGrafter"/>
</dbReference>
<dbReference type="AlphaFoldDB" id="A0A9X9Q315"/>